<evidence type="ECO:0000313" key="2">
    <source>
        <dbReference type="Proteomes" id="UP000596902"/>
    </source>
</evidence>
<evidence type="ECO:0000313" key="1">
    <source>
        <dbReference type="EMBL" id="KAF7674427.1"/>
    </source>
</evidence>
<proteinExistence type="predicted"/>
<accession>A0A8H7EFY8</accession>
<dbReference type="RefSeq" id="XP_038784722.1">
    <property type="nucleotide sequence ID" value="XM_038932234.1"/>
</dbReference>
<dbReference type="AlphaFoldDB" id="A0A8H7EFY8"/>
<dbReference type="Proteomes" id="UP000596902">
    <property type="component" value="Unassembled WGS sequence"/>
</dbReference>
<dbReference type="GeneID" id="62205412"/>
<dbReference type="EMBL" id="JAAABM010000010">
    <property type="protein sequence ID" value="KAF7674427.1"/>
    <property type="molecule type" value="Genomic_DNA"/>
</dbReference>
<gene>
    <name evidence="1" type="ORF">GT037_007187</name>
</gene>
<organism evidence="1 2">
    <name type="scientific">Alternaria burnsii</name>
    <dbReference type="NCBI Taxonomy" id="1187904"/>
    <lineage>
        <taxon>Eukaryota</taxon>
        <taxon>Fungi</taxon>
        <taxon>Dikarya</taxon>
        <taxon>Ascomycota</taxon>
        <taxon>Pezizomycotina</taxon>
        <taxon>Dothideomycetes</taxon>
        <taxon>Pleosporomycetidae</taxon>
        <taxon>Pleosporales</taxon>
        <taxon>Pleosporineae</taxon>
        <taxon>Pleosporaceae</taxon>
        <taxon>Alternaria</taxon>
        <taxon>Alternaria sect. Alternaria</taxon>
    </lineage>
</organism>
<comment type="caution">
    <text evidence="1">The sequence shown here is derived from an EMBL/GenBank/DDBJ whole genome shotgun (WGS) entry which is preliminary data.</text>
</comment>
<sequence>MVLAPIERLPVELLQPIFIAAGHSIALIEASTYIAARLSSEYIYHSTCNYYLTDVRGTRAELSAVQTYIFASKWMTWSFFKSWIMRRYDSAGCLCGRTPKEGCFDAQWPPNFEDTSQMLFSRSHLPQISVVKGRLPKKLLSGPWNRDKIEFLRFLLWITAMTVDWMDPETAQVAIDGRKQAMLDRNLEAVELFNHNRRLGRPADLEMVLFAVMHAGCDRSIVYDTLLAANMWYGRKTARCSAELHKWCKCRIANGDPKGRWLQKKLWESCIPDHQGNAETHEHIGQHLDPTTEAYEGGPEDMFTTHKLHWNEVNPHRGWLMARSTGQDCQTINHNIRWPDVIRSPGYQLSLICVPVLCHGASQQRRNVPLERRSSEYWSHLYRNSRICGGCRERARHQLQGIWPDTRVPQTKNRKHERGG</sequence>
<reference evidence="1" key="2">
    <citation type="submission" date="2020-08" db="EMBL/GenBank/DDBJ databases">
        <title>Draft Genome Sequence of Cumin Blight Pathogen Alternaria burnsii.</title>
        <authorList>
            <person name="Feng Z."/>
        </authorList>
    </citation>
    <scope>NUCLEOTIDE SEQUENCE</scope>
    <source>
        <strain evidence="1">CBS107.38</strain>
    </source>
</reference>
<name>A0A8H7EFY8_9PLEO</name>
<protein>
    <submittedName>
        <fullName evidence="1">Uncharacterized protein</fullName>
    </submittedName>
</protein>
<reference evidence="1" key="1">
    <citation type="submission" date="2020-01" db="EMBL/GenBank/DDBJ databases">
        <authorList>
            <person name="Feng Z.H.Z."/>
        </authorList>
    </citation>
    <scope>NUCLEOTIDE SEQUENCE</scope>
    <source>
        <strain evidence="1">CBS107.38</strain>
    </source>
</reference>
<keyword evidence="2" id="KW-1185">Reference proteome</keyword>